<feature type="domain" description="SHSP" evidence="4">
    <location>
        <begin position="27"/>
        <end position="140"/>
    </location>
</feature>
<reference evidence="5 6" key="1">
    <citation type="submission" date="2020-03" db="EMBL/GenBank/DDBJ databases">
        <title>Genomic Encyclopedia of Type Strains, Phase IV (KMG-IV): sequencing the most valuable type-strain genomes for metagenomic binning, comparative biology and taxonomic classification.</title>
        <authorList>
            <person name="Goeker M."/>
        </authorList>
    </citation>
    <scope>NUCLEOTIDE SEQUENCE [LARGE SCALE GENOMIC DNA]</scope>
    <source>
        <strain evidence="5 6">DSM 19867</strain>
    </source>
</reference>
<accession>A0A846MYN6</accession>
<keyword evidence="6" id="KW-1185">Reference proteome</keyword>
<dbReference type="Pfam" id="PF00011">
    <property type="entry name" value="HSP20"/>
    <property type="match status" value="1"/>
</dbReference>
<comment type="caution">
    <text evidence="5">The sequence shown here is derived from an EMBL/GenBank/DDBJ whole genome shotgun (WGS) entry which is preliminary data.</text>
</comment>
<comment type="similarity">
    <text evidence="2 3">Belongs to the small heat shock protein (HSP20) family.</text>
</comment>
<dbReference type="InterPro" id="IPR002068">
    <property type="entry name" value="A-crystallin/Hsp20_dom"/>
</dbReference>
<name>A0A846MYN6_9PROT</name>
<protein>
    <submittedName>
        <fullName evidence="5">Molecular chaperone IbpA</fullName>
    </submittedName>
</protein>
<dbReference type="InterPro" id="IPR037913">
    <property type="entry name" value="ACD_IbpA/B"/>
</dbReference>
<proteinExistence type="inferred from homology"/>
<dbReference type="PANTHER" id="PTHR47062:SF1">
    <property type="entry name" value="SMALL HEAT SHOCK PROTEIN IBPA"/>
    <property type="match status" value="1"/>
</dbReference>
<dbReference type="Proteomes" id="UP000570514">
    <property type="component" value="Unassembled WGS sequence"/>
</dbReference>
<gene>
    <name evidence="5" type="ORF">FHS83_001864</name>
</gene>
<keyword evidence="1" id="KW-0346">Stress response</keyword>
<evidence type="ECO:0000259" key="4">
    <source>
        <dbReference type="PROSITE" id="PS01031"/>
    </source>
</evidence>
<dbReference type="AlphaFoldDB" id="A0A846MYN6"/>
<evidence type="ECO:0000313" key="6">
    <source>
        <dbReference type="Proteomes" id="UP000570514"/>
    </source>
</evidence>
<dbReference type="Gene3D" id="2.60.40.790">
    <property type="match status" value="1"/>
</dbReference>
<evidence type="ECO:0000256" key="2">
    <source>
        <dbReference type="PROSITE-ProRule" id="PRU00285"/>
    </source>
</evidence>
<evidence type="ECO:0000256" key="1">
    <source>
        <dbReference type="ARBA" id="ARBA00023016"/>
    </source>
</evidence>
<dbReference type="CDD" id="cd06470">
    <property type="entry name" value="ACD_IbpA-B_like"/>
    <property type="match status" value="1"/>
</dbReference>
<evidence type="ECO:0000313" key="5">
    <source>
        <dbReference type="EMBL" id="NIK88546.1"/>
    </source>
</evidence>
<dbReference type="InterPro" id="IPR008978">
    <property type="entry name" value="HSP20-like_chaperone"/>
</dbReference>
<organism evidence="5 6">
    <name type="scientific">Rhizomicrobium palustre</name>
    <dbReference type="NCBI Taxonomy" id="189966"/>
    <lineage>
        <taxon>Bacteria</taxon>
        <taxon>Pseudomonadati</taxon>
        <taxon>Pseudomonadota</taxon>
        <taxon>Alphaproteobacteria</taxon>
        <taxon>Micropepsales</taxon>
        <taxon>Micropepsaceae</taxon>
        <taxon>Rhizomicrobium</taxon>
    </lineage>
</organism>
<dbReference type="PROSITE" id="PS01031">
    <property type="entry name" value="SHSP"/>
    <property type="match status" value="1"/>
</dbReference>
<dbReference type="RefSeq" id="WP_167082716.1">
    <property type="nucleotide sequence ID" value="NZ_BAAADC010000001.1"/>
</dbReference>
<dbReference type="PANTHER" id="PTHR47062">
    <property type="match status" value="1"/>
</dbReference>
<dbReference type="SUPFAM" id="SSF49764">
    <property type="entry name" value="HSP20-like chaperones"/>
    <property type="match status" value="1"/>
</dbReference>
<evidence type="ECO:0000256" key="3">
    <source>
        <dbReference type="RuleBase" id="RU003616"/>
    </source>
</evidence>
<dbReference type="EMBL" id="JAASRM010000001">
    <property type="protein sequence ID" value="NIK88546.1"/>
    <property type="molecule type" value="Genomic_DNA"/>
</dbReference>
<sequence>MRSFDFSPLFRSTVGFDRLFDLMDSYTEQSNGYPPYNIERSDETHYRISLAVAGFGEKDLSIEVKEGVLTVTGQRGNESETQPRAFLYQGIAGRSFERRFQLAEHVEVRAARLENGLLHIDLERVVPEEKKPRRIAINAPEFASQEVKTLEGRAA</sequence>